<proteinExistence type="predicted"/>
<evidence type="ECO:0000313" key="3">
    <source>
        <dbReference type="Proteomes" id="UP000318186"/>
    </source>
</evidence>
<evidence type="ECO:0000313" key="2">
    <source>
        <dbReference type="EMBL" id="TWF90880.1"/>
    </source>
</evidence>
<organism evidence="2 3">
    <name type="scientific">Streptomyces brevispora</name>
    <dbReference type="NCBI Taxonomy" id="887462"/>
    <lineage>
        <taxon>Bacteria</taxon>
        <taxon>Bacillati</taxon>
        <taxon>Actinomycetota</taxon>
        <taxon>Actinomycetes</taxon>
        <taxon>Kitasatosporales</taxon>
        <taxon>Streptomycetaceae</taxon>
        <taxon>Streptomyces</taxon>
    </lineage>
</organism>
<gene>
    <name evidence="2" type="ORF">FHX80_13296</name>
</gene>
<feature type="region of interest" description="Disordered" evidence="1">
    <location>
        <begin position="61"/>
        <end position="93"/>
    </location>
</feature>
<name>A0A561TUU0_9ACTN</name>
<evidence type="ECO:0000256" key="1">
    <source>
        <dbReference type="SAM" id="MobiDB-lite"/>
    </source>
</evidence>
<accession>A0A561TUU0</accession>
<comment type="caution">
    <text evidence="2">The sequence shown here is derived from an EMBL/GenBank/DDBJ whole genome shotgun (WGS) entry which is preliminary data.</text>
</comment>
<reference evidence="2 3" key="1">
    <citation type="submission" date="2019-06" db="EMBL/GenBank/DDBJ databases">
        <title>Sequencing the genomes of 1000 actinobacteria strains.</title>
        <authorList>
            <person name="Klenk H.-P."/>
        </authorList>
    </citation>
    <scope>NUCLEOTIDE SEQUENCE [LARGE SCALE GENOMIC DNA]</scope>
    <source>
        <strain evidence="2 3">DSM 42059</strain>
    </source>
</reference>
<dbReference type="AlphaFoldDB" id="A0A561TUU0"/>
<protein>
    <submittedName>
        <fullName evidence="2">Uncharacterized protein</fullName>
    </submittedName>
</protein>
<dbReference type="EMBL" id="VIWW01000003">
    <property type="protein sequence ID" value="TWF90880.1"/>
    <property type="molecule type" value="Genomic_DNA"/>
</dbReference>
<sequence length="93" mass="10062">MRDLAGFGTSTGSGTHPLDAALDQFMRETDASGGMVYLLPPGERVLRLAVLRGVPRQIAAHTSTRSGMQSPLGLRRRPRREWAGSGVTWGNPF</sequence>
<dbReference type="Proteomes" id="UP000318186">
    <property type="component" value="Unassembled WGS sequence"/>
</dbReference>